<protein>
    <submittedName>
        <fullName evidence="2">Uncharacterized protein</fullName>
    </submittedName>
</protein>
<accession>A0A2I1DNE6</accession>
<feature type="transmembrane region" description="Helical" evidence="1">
    <location>
        <begin position="174"/>
        <end position="199"/>
    </location>
</feature>
<comment type="caution">
    <text evidence="2">The sequence shown here is derived from an EMBL/GenBank/DDBJ whole genome shotgun (WGS) entry which is preliminary data.</text>
</comment>
<keyword evidence="1" id="KW-0812">Transmembrane</keyword>
<organism evidence="2 3">
    <name type="scientific">Acidithiobacillus marinus</name>
    <dbReference type="NCBI Taxonomy" id="187490"/>
    <lineage>
        <taxon>Bacteria</taxon>
        <taxon>Pseudomonadati</taxon>
        <taxon>Pseudomonadota</taxon>
        <taxon>Acidithiobacillia</taxon>
        <taxon>Acidithiobacillales</taxon>
        <taxon>Acidithiobacillaceae</taxon>
        <taxon>Acidithiobacillus</taxon>
    </lineage>
</organism>
<keyword evidence="3" id="KW-1185">Reference proteome</keyword>
<dbReference type="AlphaFoldDB" id="A0A2I1DNE6"/>
<sequence>MRESDNMDNHDKPMTAEDLLIDGKPSALQVKILRAISARKLDDNDPVLDVYNCTGMASEAAEAAGKAAKSVHEALPQIPHQIYQGATKAGKDISQVLRKAVYEETEQSGNTLKTIIEQSSNSGAEAIRSASDGLIGRLDRAIEQKKEEGVDQFAQAAATAAIQSVKSEVMQQMLLSFSGFTFLAALILAAGAGICWEYLHLSHLIAPSPILVTADSKPICGWAIVKGDSGHQYICAIQPPLPSSAA</sequence>
<evidence type="ECO:0000313" key="3">
    <source>
        <dbReference type="Proteomes" id="UP000234329"/>
    </source>
</evidence>
<keyword evidence="1" id="KW-0472">Membrane</keyword>
<evidence type="ECO:0000313" key="2">
    <source>
        <dbReference type="EMBL" id="PKY11379.1"/>
    </source>
</evidence>
<name>A0A2I1DNE6_9PROT</name>
<dbReference type="InParanoid" id="A0A2I1DNE6"/>
<keyword evidence="1" id="KW-1133">Transmembrane helix</keyword>
<dbReference type="RefSeq" id="WP_101537233.1">
    <property type="nucleotide sequence ID" value="NZ_MXAV01000015.1"/>
</dbReference>
<reference evidence="2 3" key="1">
    <citation type="submission" date="2017-03" db="EMBL/GenBank/DDBJ databases">
        <title>Draft genime sequence of the acidophilic sulfur-oxidizing bacterium Acidithiobacillus sp. SH, isolated from seawater.</title>
        <authorList>
            <person name="Sharmin S."/>
            <person name="Tokuhisa M."/>
            <person name="Kanao T."/>
            <person name="Kamimura K."/>
        </authorList>
    </citation>
    <scope>NUCLEOTIDE SEQUENCE [LARGE SCALE GENOMIC DNA]</scope>
    <source>
        <strain evidence="2 3">SH</strain>
    </source>
</reference>
<gene>
    <name evidence="2" type="ORF">B1757_04740</name>
</gene>
<evidence type="ECO:0000256" key="1">
    <source>
        <dbReference type="SAM" id="Phobius"/>
    </source>
</evidence>
<proteinExistence type="predicted"/>
<dbReference type="Proteomes" id="UP000234329">
    <property type="component" value="Unassembled WGS sequence"/>
</dbReference>
<dbReference type="EMBL" id="MXAV01000015">
    <property type="protein sequence ID" value="PKY11379.1"/>
    <property type="molecule type" value="Genomic_DNA"/>
</dbReference>